<dbReference type="PRINTS" id="PR00109">
    <property type="entry name" value="TYRKINASE"/>
</dbReference>
<dbReference type="GO" id="GO:0004713">
    <property type="term" value="F:protein tyrosine kinase activity"/>
    <property type="evidence" value="ECO:0007669"/>
    <property type="project" value="InterPro"/>
</dbReference>
<sequence>MILMEYVAGGALLNFLRKDGRRQSKVVLTKMCCDAACGMAYLEERGCIHRDLAARNCLVGENSVVKISDFGMSREEEEYTVSDGLKQIPIKWTAPEALNFGKYTSMCDVWSYGILMWEVFSFGQTPYPGWTNAQARESVEQGYRMPAPQGIPEQVYALTLRCWEREPSSRPHFDVLYKELKALLDKPSITNSWN</sequence>
<dbReference type="PANTHER" id="PTHR24418">
    <property type="entry name" value="TYROSINE-PROTEIN KINASE"/>
    <property type="match status" value="1"/>
</dbReference>
<dbReference type="FunFam" id="1.10.510.10:FF:000212">
    <property type="entry name" value="Tyrosine-protein kinase"/>
    <property type="match status" value="1"/>
</dbReference>
<dbReference type="Proteomes" id="UP001195483">
    <property type="component" value="Unassembled WGS sequence"/>
</dbReference>
<organism evidence="4 5">
    <name type="scientific">Potamilus streckersoni</name>
    <dbReference type="NCBI Taxonomy" id="2493646"/>
    <lineage>
        <taxon>Eukaryota</taxon>
        <taxon>Metazoa</taxon>
        <taxon>Spiralia</taxon>
        <taxon>Lophotrochozoa</taxon>
        <taxon>Mollusca</taxon>
        <taxon>Bivalvia</taxon>
        <taxon>Autobranchia</taxon>
        <taxon>Heteroconchia</taxon>
        <taxon>Palaeoheterodonta</taxon>
        <taxon>Unionida</taxon>
        <taxon>Unionoidea</taxon>
        <taxon>Unionidae</taxon>
        <taxon>Ambleminae</taxon>
        <taxon>Lampsilini</taxon>
        <taxon>Potamilus</taxon>
    </lineage>
</organism>
<keyword evidence="1" id="KW-0547">Nucleotide-binding</keyword>
<dbReference type="SUPFAM" id="SSF56112">
    <property type="entry name" value="Protein kinase-like (PK-like)"/>
    <property type="match status" value="1"/>
</dbReference>
<dbReference type="InterPro" id="IPR050198">
    <property type="entry name" value="Non-receptor_tyrosine_kinases"/>
</dbReference>
<dbReference type="InterPro" id="IPR001245">
    <property type="entry name" value="Ser-Thr/Tyr_kinase_cat_dom"/>
</dbReference>
<keyword evidence="5" id="KW-1185">Reference proteome</keyword>
<proteinExistence type="predicted"/>
<evidence type="ECO:0000256" key="2">
    <source>
        <dbReference type="ARBA" id="ARBA00022840"/>
    </source>
</evidence>
<gene>
    <name evidence="4" type="ORF">CHS0354_003435</name>
</gene>
<keyword evidence="2" id="KW-0067">ATP-binding</keyword>
<dbReference type="InterPro" id="IPR008266">
    <property type="entry name" value="Tyr_kinase_AS"/>
</dbReference>
<protein>
    <recommendedName>
        <fullName evidence="3">Protein kinase domain-containing protein</fullName>
    </recommendedName>
</protein>
<comment type="caution">
    <text evidence="4">The sequence shown here is derived from an EMBL/GenBank/DDBJ whole genome shotgun (WGS) entry which is preliminary data.</text>
</comment>
<dbReference type="PROSITE" id="PS50011">
    <property type="entry name" value="PROTEIN_KINASE_DOM"/>
    <property type="match status" value="1"/>
</dbReference>
<dbReference type="EMBL" id="JAEAOA010000272">
    <property type="protein sequence ID" value="KAK3595440.1"/>
    <property type="molecule type" value="Genomic_DNA"/>
</dbReference>
<dbReference type="GO" id="GO:0005524">
    <property type="term" value="F:ATP binding"/>
    <property type="evidence" value="ECO:0007669"/>
    <property type="project" value="UniProtKB-KW"/>
</dbReference>
<reference evidence="4" key="2">
    <citation type="journal article" date="2021" name="Genome Biol. Evol.">
        <title>Developing a high-quality reference genome for a parasitic bivalve with doubly uniparental inheritance (Bivalvia: Unionida).</title>
        <authorList>
            <person name="Smith C.H."/>
        </authorList>
    </citation>
    <scope>NUCLEOTIDE SEQUENCE</scope>
    <source>
        <strain evidence="4">CHS0354</strain>
        <tissue evidence="4">Mantle</tissue>
    </source>
</reference>
<name>A0AAE0W059_9BIVA</name>
<evidence type="ECO:0000313" key="4">
    <source>
        <dbReference type="EMBL" id="KAK3595440.1"/>
    </source>
</evidence>
<feature type="domain" description="Protein kinase" evidence="3">
    <location>
        <begin position="1"/>
        <end position="184"/>
    </location>
</feature>
<accession>A0AAE0W059</accession>
<evidence type="ECO:0000313" key="5">
    <source>
        <dbReference type="Proteomes" id="UP001195483"/>
    </source>
</evidence>
<dbReference type="InterPro" id="IPR000719">
    <property type="entry name" value="Prot_kinase_dom"/>
</dbReference>
<dbReference type="SMART" id="SM00219">
    <property type="entry name" value="TyrKc"/>
    <property type="match status" value="1"/>
</dbReference>
<evidence type="ECO:0000256" key="1">
    <source>
        <dbReference type="ARBA" id="ARBA00022741"/>
    </source>
</evidence>
<dbReference type="Pfam" id="PF07714">
    <property type="entry name" value="PK_Tyr_Ser-Thr"/>
    <property type="match status" value="1"/>
</dbReference>
<evidence type="ECO:0000259" key="3">
    <source>
        <dbReference type="PROSITE" id="PS50011"/>
    </source>
</evidence>
<dbReference type="Gene3D" id="1.10.510.10">
    <property type="entry name" value="Transferase(Phosphotransferase) domain 1"/>
    <property type="match status" value="1"/>
</dbReference>
<reference evidence="4" key="1">
    <citation type="journal article" date="2021" name="Genome Biol. Evol.">
        <title>A High-Quality Reference Genome for a Parasitic Bivalve with Doubly Uniparental Inheritance (Bivalvia: Unionida).</title>
        <authorList>
            <person name="Smith C.H."/>
        </authorList>
    </citation>
    <scope>NUCLEOTIDE SEQUENCE</scope>
    <source>
        <strain evidence="4">CHS0354</strain>
    </source>
</reference>
<dbReference type="InterPro" id="IPR020635">
    <property type="entry name" value="Tyr_kinase_cat_dom"/>
</dbReference>
<dbReference type="InterPro" id="IPR011009">
    <property type="entry name" value="Kinase-like_dom_sf"/>
</dbReference>
<dbReference type="AlphaFoldDB" id="A0AAE0W059"/>
<dbReference type="PROSITE" id="PS00109">
    <property type="entry name" value="PROTEIN_KINASE_TYR"/>
    <property type="match status" value="1"/>
</dbReference>
<reference evidence="4" key="3">
    <citation type="submission" date="2023-05" db="EMBL/GenBank/DDBJ databases">
        <authorList>
            <person name="Smith C.H."/>
        </authorList>
    </citation>
    <scope>NUCLEOTIDE SEQUENCE</scope>
    <source>
        <strain evidence="4">CHS0354</strain>
        <tissue evidence="4">Mantle</tissue>
    </source>
</reference>